<dbReference type="InterPro" id="IPR001452">
    <property type="entry name" value="SH3_domain"/>
</dbReference>
<dbReference type="PROSITE" id="PS51741">
    <property type="entry name" value="F_BAR"/>
    <property type="match status" value="1"/>
</dbReference>
<evidence type="ECO:0000256" key="2">
    <source>
        <dbReference type="ARBA" id="ARBA00023054"/>
    </source>
</evidence>
<feature type="region of interest" description="Disordered" evidence="5">
    <location>
        <begin position="353"/>
        <end position="421"/>
    </location>
</feature>
<evidence type="ECO:0000256" key="1">
    <source>
        <dbReference type="ARBA" id="ARBA00022443"/>
    </source>
</evidence>
<dbReference type="PROSITE" id="PS50002">
    <property type="entry name" value="SH3"/>
    <property type="match status" value="1"/>
</dbReference>
<evidence type="ECO:0008006" key="11">
    <source>
        <dbReference type="Google" id="ProtNLM"/>
    </source>
</evidence>
<feature type="domain" description="SH3" evidence="6">
    <location>
        <begin position="434"/>
        <end position="497"/>
    </location>
</feature>
<dbReference type="AlphaFoldDB" id="A0A8K0DDM1"/>
<evidence type="ECO:0000259" key="6">
    <source>
        <dbReference type="PROSITE" id="PS50002"/>
    </source>
</evidence>
<dbReference type="EMBL" id="VTPC01001347">
    <property type="protein sequence ID" value="KAF2902284.1"/>
    <property type="molecule type" value="Genomic_DNA"/>
</dbReference>
<dbReference type="PANTHER" id="PTHR15735">
    <property type="entry name" value="FCH AND DOUBLE SH3 DOMAINS PROTEIN"/>
    <property type="match status" value="1"/>
</dbReference>
<dbReference type="OrthoDB" id="8783038at2759"/>
<gene>
    <name evidence="9" type="ORF">ILUMI_03905</name>
</gene>
<dbReference type="SUPFAM" id="SSF50044">
    <property type="entry name" value="SH3-domain"/>
    <property type="match status" value="1"/>
</dbReference>
<dbReference type="Pfam" id="PF00018">
    <property type="entry name" value="SH3_1"/>
    <property type="match status" value="1"/>
</dbReference>
<dbReference type="InterPro" id="IPR031160">
    <property type="entry name" value="F_BAR_dom"/>
</dbReference>
<keyword evidence="2 4" id="KW-0175">Coiled coil</keyword>
<keyword evidence="10" id="KW-1185">Reference proteome</keyword>
<accession>A0A8K0DDM1</accession>
<name>A0A8K0DDM1_IGNLU</name>
<feature type="domain" description="F-BAR" evidence="7">
    <location>
        <begin position="1"/>
        <end position="188"/>
    </location>
</feature>
<dbReference type="InterPro" id="IPR036028">
    <property type="entry name" value="SH3-like_dom_sf"/>
</dbReference>
<dbReference type="Gene3D" id="6.10.140.470">
    <property type="match status" value="1"/>
</dbReference>
<dbReference type="CDD" id="cd11619">
    <property type="entry name" value="HR1_CIP4-like"/>
    <property type="match status" value="1"/>
</dbReference>
<evidence type="ECO:0000259" key="7">
    <source>
        <dbReference type="PROSITE" id="PS51741"/>
    </source>
</evidence>
<dbReference type="CDD" id="cd11911">
    <property type="entry name" value="SH3_CIP4-like"/>
    <property type="match status" value="1"/>
</dbReference>
<reference evidence="9" key="1">
    <citation type="submission" date="2019-08" db="EMBL/GenBank/DDBJ databases">
        <title>The genome of the North American firefly Photinus pyralis.</title>
        <authorList>
            <consortium name="Photinus pyralis genome working group"/>
            <person name="Fallon T.R."/>
            <person name="Sander Lower S.E."/>
            <person name="Weng J.-K."/>
        </authorList>
    </citation>
    <scope>NUCLEOTIDE SEQUENCE</scope>
    <source>
        <strain evidence="9">TRF0915ILg1</strain>
        <tissue evidence="9">Whole body</tissue>
    </source>
</reference>
<proteinExistence type="predicted"/>
<dbReference type="PROSITE" id="PS51860">
    <property type="entry name" value="REM_1"/>
    <property type="match status" value="1"/>
</dbReference>
<sequence>MDEINDLAGQHEVVAENLQANVIKELHALVKDLREERKRQLLEGSKLTQALQNQIEALVRSKKAYDKAFKESEKAVENFQKADADFNLSRAEVEKQRLNMSYKSQVCDTAKNEYADQLQRTNELQRQHYRSGLPEVFRQLQELDEKRIKNIKNFIYSSVEIERNVFPIINKCLDGITKAADIIDEKEDTLLVIEKFKSGFNPPDDYPFEDLSKANGSDTGSLPNVNHIQPRLKDGVYTVKGTFSGNKIKKRAGILNIFGSRGNATITDGKDDFSDLAPNQRRKKLLQKVEELQTKVTQETATRDGLMKMKGVYESNPALGDPMTVEGQLNECSHKLEKLQLELQRYQRYLEEAARGGAPNSNSQNNSPRLLNGSRQHRNSGGSGHDEESLSSCSNSPESGLGTSHTSLPGADSDQDQYDGQPLETESEYYDVLPALGTCKALYPFEATSEGSIPMAENEELHLIELDQGDGWTRVRRMNGQFEEGFVPTSYIETTLFNT</sequence>
<dbReference type="InterPro" id="IPR027267">
    <property type="entry name" value="AH/BAR_dom_sf"/>
</dbReference>
<feature type="domain" description="REM-1" evidence="8">
    <location>
        <begin position="275"/>
        <end position="352"/>
    </location>
</feature>
<protein>
    <recommendedName>
        <fullName evidence="11">Formin-binding protein 1-like</fullName>
    </recommendedName>
</protein>
<dbReference type="FunFam" id="2.30.30.40:FF:000203">
    <property type="entry name" value="Cdc42-interacting protein 4, isoform F"/>
    <property type="match status" value="1"/>
</dbReference>
<dbReference type="InterPro" id="IPR057870">
    <property type="entry name" value="HR1_TOCA"/>
</dbReference>
<dbReference type="PANTHER" id="PTHR15735:SF12">
    <property type="entry name" value="CDC42-INTERACTING PROTEIN 4, ISOFORM B"/>
    <property type="match status" value="1"/>
</dbReference>
<evidence type="ECO:0000256" key="4">
    <source>
        <dbReference type="PROSITE-ProRule" id="PRU01077"/>
    </source>
</evidence>
<dbReference type="SMART" id="SM00326">
    <property type="entry name" value="SH3"/>
    <property type="match status" value="1"/>
</dbReference>
<evidence type="ECO:0000259" key="8">
    <source>
        <dbReference type="PROSITE" id="PS51860"/>
    </source>
</evidence>
<feature type="compositionally biased region" description="Polar residues" evidence="5">
    <location>
        <begin position="359"/>
        <end position="369"/>
    </location>
</feature>
<evidence type="ECO:0000256" key="3">
    <source>
        <dbReference type="PROSITE-ProRule" id="PRU00192"/>
    </source>
</evidence>
<dbReference type="SUPFAM" id="SSF103657">
    <property type="entry name" value="BAR/IMD domain-like"/>
    <property type="match status" value="1"/>
</dbReference>
<dbReference type="InterPro" id="IPR011072">
    <property type="entry name" value="HR1_rho-bd"/>
</dbReference>
<dbReference type="Pfam" id="PF25610">
    <property type="entry name" value="HR1_TOCA"/>
    <property type="match status" value="1"/>
</dbReference>
<dbReference type="Gene3D" id="2.30.30.40">
    <property type="entry name" value="SH3 Domains"/>
    <property type="match status" value="1"/>
</dbReference>
<organism evidence="9 10">
    <name type="scientific">Ignelater luminosus</name>
    <name type="common">Cucubano</name>
    <name type="synonym">Pyrophorus luminosus</name>
    <dbReference type="NCBI Taxonomy" id="2038154"/>
    <lineage>
        <taxon>Eukaryota</taxon>
        <taxon>Metazoa</taxon>
        <taxon>Ecdysozoa</taxon>
        <taxon>Arthropoda</taxon>
        <taxon>Hexapoda</taxon>
        <taxon>Insecta</taxon>
        <taxon>Pterygota</taxon>
        <taxon>Neoptera</taxon>
        <taxon>Endopterygota</taxon>
        <taxon>Coleoptera</taxon>
        <taxon>Polyphaga</taxon>
        <taxon>Elateriformia</taxon>
        <taxon>Elateroidea</taxon>
        <taxon>Elateridae</taxon>
        <taxon>Agrypninae</taxon>
        <taxon>Pyrophorini</taxon>
        <taxon>Ignelater</taxon>
    </lineage>
</organism>
<feature type="compositionally biased region" description="Low complexity" evidence="5">
    <location>
        <begin position="390"/>
        <end position="399"/>
    </location>
</feature>
<dbReference type="Proteomes" id="UP000801492">
    <property type="component" value="Unassembled WGS sequence"/>
</dbReference>
<dbReference type="Gene3D" id="1.20.1270.60">
    <property type="entry name" value="Arfaptin homology (AH) domain/BAR domain"/>
    <property type="match status" value="1"/>
</dbReference>
<comment type="caution">
    <text evidence="9">The sequence shown here is derived from an EMBL/GenBank/DDBJ whole genome shotgun (WGS) entry which is preliminary data.</text>
</comment>
<evidence type="ECO:0000313" key="9">
    <source>
        <dbReference type="EMBL" id="KAF2902284.1"/>
    </source>
</evidence>
<keyword evidence="1 3" id="KW-0728">SH3 domain</keyword>
<evidence type="ECO:0000313" key="10">
    <source>
        <dbReference type="Proteomes" id="UP000801492"/>
    </source>
</evidence>
<dbReference type="GO" id="GO:0007165">
    <property type="term" value="P:signal transduction"/>
    <property type="evidence" value="ECO:0007669"/>
    <property type="project" value="InterPro"/>
</dbReference>
<evidence type="ECO:0000256" key="5">
    <source>
        <dbReference type="SAM" id="MobiDB-lite"/>
    </source>
</evidence>